<dbReference type="EMBL" id="CAJVQC010071162">
    <property type="protein sequence ID" value="CAG8810367.1"/>
    <property type="molecule type" value="Genomic_DNA"/>
</dbReference>
<reference evidence="1" key="1">
    <citation type="submission" date="2021-06" db="EMBL/GenBank/DDBJ databases">
        <authorList>
            <person name="Kallberg Y."/>
            <person name="Tangrot J."/>
            <person name="Rosling A."/>
        </authorList>
    </citation>
    <scope>NUCLEOTIDE SEQUENCE</scope>
    <source>
        <strain evidence="1">MA461A</strain>
    </source>
</reference>
<name>A0ACA9RUR9_9GLOM</name>
<evidence type="ECO:0000313" key="1">
    <source>
        <dbReference type="EMBL" id="CAG8810367.1"/>
    </source>
</evidence>
<proteinExistence type="predicted"/>
<feature type="non-terminal residue" evidence="1">
    <location>
        <position position="1"/>
    </location>
</feature>
<feature type="non-terminal residue" evidence="1">
    <location>
        <position position="156"/>
    </location>
</feature>
<evidence type="ECO:0000313" key="2">
    <source>
        <dbReference type="Proteomes" id="UP000789920"/>
    </source>
</evidence>
<dbReference type="Proteomes" id="UP000789920">
    <property type="component" value="Unassembled WGS sequence"/>
</dbReference>
<sequence length="156" mass="18371">KCQLCQAIFPSRKELIAYERIKHRINKTIPHRKLLNQPLLEQVVFYQDALIVFIKKCFGFNRYSIGTKQVSINAFPENIFGEDGELQSKQLVNYDYLNVLQDPKLKTISYVLFKDHDSSYVVNFSWSRSEFKENNCTFQYDTTTCKFITDLGKFSE</sequence>
<comment type="caution">
    <text evidence="1">The sequence shown here is derived from an EMBL/GenBank/DDBJ whole genome shotgun (WGS) entry which is preliminary data.</text>
</comment>
<gene>
    <name evidence="1" type="ORF">RPERSI_LOCUS23070</name>
</gene>
<organism evidence="1 2">
    <name type="scientific">Racocetra persica</name>
    <dbReference type="NCBI Taxonomy" id="160502"/>
    <lineage>
        <taxon>Eukaryota</taxon>
        <taxon>Fungi</taxon>
        <taxon>Fungi incertae sedis</taxon>
        <taxon>Mucoromycota</taxon>
        <taxon>Glomeromycotina</taxon>
        <taxon>Glomeromycetes</taxon>
        <taxon>Diversisporales</taxon>
        <taxon>Gigasporaceae</taxon>
        <taxon>Racocetra</taxon>
    </lineage>
</organism>
<protein>
    <submittedName>
        <fullName evidence="1">36906_t:CDS:1</fullName>
    </submittedName>
</protein>
<accession>A0ACA9RUR9</accession>
<keyword evidence="2" id="KW-1185">Reference proteome</keyword>